<dbReference type="Pfam" id="PF16115">
    <property type="entry name" value="DUF4831"/>
    <property type="match status" value="1"/>
</dbReference>
<keyword evidence="2" id="KW-0732">Signal</keyword>
<accession>A0A9D2CWX0</accession>
<dbReference type="EMBL" id="DXCK01000055">
    <property type="protein sequence ID" value="HIZ01342.1"/>
    <property type="molecule type" value="Genomic_DNA"/>
</dbReference>
<dbReference type="AlphaFoldDB" id="A0A9D2CWX0"/>
<evidence type="ECO:0000313" key="4">
    <source>
        <dbReference type="Proteomes" id="UP000824023"/>
    </source>
</evidence>
<comment type="caution">
    <text evidence="3">The sequence shown here is derived from an EMBL/GenBank/DDBJ whole genome shotgun (WGS) entry which is preliminary data.</text>
</comment>
<reference evidence="3" key="2">
    <citation type="submission" date="2021-04" db="EMBL/GenBank/DDBJ databases">
        <authorList>
            <person name="Gilroy R."/>
        </authorList>
    </citation>
    <scope>NUCLEOTIDE SEQUENCE</scope>
    <source>
        <strain evidence="3">ChiHjej12B11-24981</strain>
    </source>
</reference>
<evidence type="ECO:0000313" key="3">
    <source>
        <dbReference type="EMBL" id="HIZ01342.1"/>
    </source>
</evidence>
<evidence type="ECO:0000256" key="1">
    <source>
        <dbReference type="SAM" id="MobiDB-lite"/>
    </source>
</evidence>
<dbReference type="Proteomes" id="UP000824023">
    <property type="component" value="Unassembled WGS sequence"/>
</dbReference>
<feature type="chain" id="PRO_5039557470" evidence="2">
    <location>
        <begin position="23"/>
        <end position="359"/>
    </location>
</feature>
<feature type="region of interest" description="Disordered" evidence="1">
    <location>
        <begin position="126"/>
        <end position="152"/>
    </location>
</feature>
<sequence length="359" mass="40647">MNRKNSLLATTFFMLATLPAVAQTEVTIGVMRGKDYGVTYMLPKTEIIFSLEVTKHTYTPGNLCQYAGQYLQLNNISGEKSEYWTLDNIQMQTTGVPDKDNVYFVKLKDKTVAPLMELTEDGIVRSINRPLSGKKPQQAEEPAPDKKKQLPDPKRFLTEEILLANSTAKQAELIAKEIYNIRESRNALLRGEAENTPRDGEQLKLMLDNLELQERSLTEMFTGHTTEETKTIRLKTTPEEMKDKVLFRFSRKLGLLDWDDLAGEPYYLNITNLDPLPEPAAEPEGKKKKKEESLEGVAYRVPGRARIILRQGNNTLLKTEAPVTQFGTIEYLAPVLFNKNSTIQVLFDTTTGGLIKVER</sequence>
<name>A0A9D2CWX0_9BACE</name>
<proteinExistence type="predicted"/>
<dbReference type="InterPro" id="IPR032265">
    <property type="entry name" value="DUF4831"/>
</dbReference>
<evidence type="ECO:0000256" key="2">
    <source>
        <dbReference type="SAM" id="SignalP"/>
    </source>
</evidence>
<feature type="compositionally biased region" description="Basic and acidic residues" evidence="1">
    <location>
        <begin position="143"/>
        <end position="152"/>
    </location>
</feature>
<feature type="signal peptide" evidence="2">
    <location>
        <begin position="1"/>
        <end position="22"/>
    </location>
</feature>
<gene>
    <name evidence="3" type="ORF">H9819_03695</name>
</gene>
<organism evidence="3 4">
    <name type="scientific">Candidatus Bacteroides merdipullorum</name>
    <dbReference type="NCBI Taxonomy" id="2838474"/>
    <lineage>
        <taxon>Bacteria</taxon>
        <taxon>Pseudomonadati</taxon>
        <taxon>Bacteroidota</taxon>
        <taxon>Bacteroidia</taxon>
        <taxon>Bacteroidales</taxon>
        <taxon>Bacteroidaceae</taxon>
        <taxon>Bacteroides</taxon>
    </lineage>
</organism>
<reference evidence="3" key="1">
    <citation type="journal article" date="2021" name="PeerJ">
        <title>Extensive microbial diversity within the chicken gut microbiome revealed by metagenomics and culture.</title>
        <authorList>
            <person name="Gilroy R."/>
            <person name="Ravi A."/>
            <person name="Getino M."/>
            <person name="Pursley I."/>
            <person name="Horton D.L."/>
            <person name="Alikhan N.F."/>
            <person name="Baker D."/>
            <person name="Gharbi K."/>
            <person name="Hall N."/>
            <person name="Watson M."/>
            <person name="Adriaenssens E.M."/>
            <person name="Foster-Nyarko E."/>
            <person name="Jarju S."/>
            <person name="Secka A."/>
            <person name="Antonio M."/>
            <person name="Oren A."/>
            <person name="Chaudhuri R.R."/>
            <person name="La Ragione R."/>
            <person name="Hildebrand F."/>
            <person name="Pallen M.J."/>
        </authorList>
    </citation>
    <scope>NUCLEOTIDE SEQUENCE</scope>
    <source>
        <strain evidence="3">ChiHjej12B11-24981</strain>
    </source>
</reference>
<protein>
    <submittedName>
        <fullName evidence="3">DUF4831 family protein</fullName>
    </submittedName>
</protein>